<gene>
    <name evidence="3" type="ORF">SPSK_01225</name>
</gene>
<organism evidence="3 4">
    <name type="scientific">Sporothrix schenckii 1099-18</name>
    <dbReference type="NCBI Taxonomy" id="1397361"/>
    <lineage>
        <taxon>Eukaryota</taxon>
        <taxon>Fungi</taxon>
        <taxon>Dikarya</taxon>
        <taxon>Ascomycota</taxon>
        <taxon>Pezizomycotina</taxon>
        <taxon>Sordariomycetes</taxon>
        <taxon>Sordariomycetidae</taxon>
        <taxon>Ophiostomatales</taxon>
        <taxon>Ophiostomataceae</taxon>
        <taxon>Sporothrix</taxon>
    </lineage>
</organism>
<dbReference type="GeneID" id="27663433"/>
<dbReference type="KEGG" id="ssck:SPSK_01225"/>
<feature type="compositionally biased region" description="Basic and acidic residues" evidence="1">
    <location>
        <begin position="235"/>
        <end position="248"/>
    </location>
</feature>
<feature type="compositionally biased region" description="Basic and acidic residues" evidence="1">
    <location>
        <begin position="286"/>
        <end position="299"/>
    </location>
</feature>
<dbReference type="AlphaFoldDB" id="A0A0F2LUS9"/>
<evidence type="ECO:0000313" key="4">
    <source>
        <dbReference type="Proteomes" id="UP000033710"/>
    </source>
</evidence>
<protein>
    <submittedName>
        <fullName evidence="3">Uncharacterized protein</fullName>
    </submittedName>
</protein>
<evidence type="ECO:0000256" key="2">
    <source>
        <dbReference type="SAM" id="Phobius"/>
    </source>
</evidence>
<keyword evidence="2" id="KW-0812">Transmembrane</keyword>
<sequence>MVVLQASPTAWPTLPSGSRGNGTAVNGNGTIVAANSTSIGGNITTTMPTPPPSLAPTVSQNSSSGGSSSPIRGKLGAGLGAALGFAAVVILVVLWHVCKAQRKRRQQRWLQDEYATRIEDRGGGYQGEIVESHQQRSTEQLYRQHQIRMGTTSTSSTSLAGALLPDPQTGKEKEQTTTKTVLMPRDAPKAYDAPINGQTETSSPKRGRGRRRGERLLGGSRERRDGLQRMDMSTEEDRAPTAADRSKFSFEGVAQSEDSIETLSQIRLLSLADVGREDPGGQGAERVSEKLREKDMYMR</sequence>
<feature type="region of interest" description="Disordered" evidence="1">
    <location>
        <begin position="272"/>
        <end position="299"/>
    </location>
</feature>
<dbReference type="RefSeq" id="XP_016583898.1">
    <property type="nucleotide sequence ID" value="XM_016728156.1"/>
</dbReference>
<evidence type="ECO:0000256" key="1">
    <source>
        <dbReference type="SAM" id="MobiDB-lite"/>
    </source>
</evidence>
<name>A0A0F2LUS9_SPOSC</name>
<feature type="region of interest" description="Disordered" evidence="1">
    <location>
        <begin position="45"/>
        <end position="70"/>
    </location>
</feature>
<reference evidence="3 4" key="1">
    <citation type="journal article" date="2014" name="BMC Genomics">
        <title>Comparative genomics of the major fungal agents of human and animal Sporotrichosis: Sporothrix schenckii and Sporothrix brasiliensis.</title>
        <authorList>
            <person name="Teixeira M.M."/>
            <person name="de Almeida L.G."/>
            <person name="Kubitschek-Barreira P."/>
            <person name="Alves F.L."/>
            <person name="Kioshima E.S."/>
            <person name="Abadio A.K."/>
            <person name="Fernandes L."/>
            <person name="Derengowski L.S."/>
            <person name="Ferreira K.S."/>
            <person name="Souza R.C."/>
            <person name="Ruiz J.C."/>
            <person name="de Andrade N.C."/>
            <person name="Paes H.C."/>
            <person name="Nicola A.M."/>
            <person name="Albuquerque P."/>
            <person name="Gerber A.L."/>
            <person name="Martins V.P."/>
            <person name="Peconick L.D."/>
            <person name="Neto A.V."/>
            <person name="Chaucanez C.B."/>
            <person name="Silva P.A."/>
            <person name="Cunha O.L."/>
            <person name="de Oliveira F.F."/>
            <person name="dos Santos T.C."/>
            <person name="Barros A.L."/>
            <person name="Soares M.A."/>
            <person name="de Oliveira L.M."/>
            <person name="Marini M.M."/>
            <person name="Villalobos-Duno H."/>
            <person name="Cunha M.M."/>
            <person name="de Hoog S."/>
            <person name="da Silveira J.F."/>
            <person name="Henrissat B."/>
            <person name="Nino-Vega G.A."/>
            <person name="Cisalpino P.S."/>
            <person name="Mora-Montes H.M."/>
            <person name="Almeida S.R."/>
            <person name="Stajich J.E."/>
            <person name="Lopes-Bezerra L.M."/>
            <person name="Vasconcelos A.T."/>
            <person name="Felipe M.S."/>
        </authorList>
    </citation>
    <scope>NUCLEOTIDE SEQUENCE [LARGE SCALE GENOMIC DNA]</scope>
    <source>
        <strain evidence="3 4">1099-18</strain>
    </source>
</reference>
<feature type="region of interest" description="Disordered" evidence="1">
    <location>
        <begin position="1"/>
        <end position="20"/>
    </location>
</feature>
<comment type="caution">
    <text evidence="3">The sequence shown here is derived from an EMBL/GenBank/DDBJ whole genome shotgun (WGS) entry which is preliminary data.</text>
</comment>
<evidence type="ECO:0000313" key="3">
    <source>
        <dbReference type="EMBL" id="KJR81222.1"/>
    </source>
</evidence>
<keyword evidence="2" id="KW-1133">Transmembrane helix</keyword>
<keyword evidence="2" id="KW-0472">Membrane</keyword>
<feature type="region of interest" description="Disordered" evidence="1">
    <location>
        <begin position="149"/>
        <end position="258"/>
    </location>
</feature>
<reference evidence="3 4" key="2">
    <citation type="journal article" date="2015" name="Eukaryot. Cell">
        <title>Asexual propagation of a virulent clone complex in a human and feline outbreak of sporotrichosis.</title>
        <authorList>
            <person name="Teixeira Mde M."/>
            <person name="Rodrigues A.M."/>
            <person name="Tsui C.K."/>
            <person name="de Almeida L.G."/>
            <person name="Van Diepeningen A.D."/>
            <person name="van den Ende B.G."/>
            <person name="Fernandes G.F."/>
            <person name="Kano R."/>
            <person name="Hamelin R.C."/>
            <person name="Lopes-Bezerra L.M."/>
            <person name="Vasconcelos A.T."/>
            <person name="de Hoog S."/>
            <person name="de Camargo Z.P."/>
            <person name="Felipe M.S."/>
        </authorList>
    </citation>
    <scope>NUCLEOTIDE SEQUENCE [LARGE SCALE GENOMIC DNA]</scope>
    <source>
        <strain evidence="3 4">1099-18</strain>
    </source>
</reference>
<dbReference type="VEuPathDB" id="FungiDB:SPSK_01225"/>
<accession>A0A0F2LUS9</accession>
<feature type="transmembrane region" description="Helical" evidence="2">
    <location>
        <begin position="75"/>
        <end position="98"/>
    </location>
</feature>
<dbReference type="EMBL" id="AXCR01000011">
    <property type="protein sequence ID" value="KJR81222.1"/>
    <property type="molecule type" value="Genomic_DNA"/>
</dbReference>
<proteinExistence type="predicted"/>
<dbReference type="Proteomes" id="UP000033710">
    <property type="component" value="Unassembled WGS sequence"/>
</dbReference>